<dbReference type="SUPFAM" id="SSF55781">
    <property type="entry name" value="GAF domain-like"/>
    <property type="match status" value="1"/>
</dbReference>
<dbReference type="GO" id="GO:0016020">
    <property type="term" value="C:membrane"/>
    <property type="evidence" value="ECO:0007669"/>
    <property type="project" value="InterPro"/>
</dbReference>
<dbReference type="CDD" id="cd16917">
    <property type="entry name" value="HATPase_UhpB-NarQ-NarX-like"/>
    <property type="match status" value="1"/>
</dbReference>
<dbReference type="Proteomes" id="UP000320085">
    <property type="component" value="Unassembled WGS sequence"/>
</dbReference>
<dbReference type="GO" id="GO:0000155">
    <property type="term" value="F:phosphorelay sensor kinase activity"/>
    <property type="evidence" value="ECO:0007669"/>
    <property type="project" value="InterPro"/>
</dbReference>
<dbReference type="GO" id="GO:0046983">
    <property type="term" value="F:protein dimerization activity"/>
    <property type="evidence" value="ECO:0007669"/>
    <property type="project" value="InterPro"/>
</dbReference>
<reference evidence="6 7" key="1">
    <citation type="submission" date="2019-06" db="EMBL/GenBank/DDBJ databases">
        <title>Sequencing the genomes of 1000 actinobacteria strains.</title>
        <authorList>
            <person name="Klenk H.-P."/>
        </authorList>
    </citation>
    <scope>NUCLEOTIDE SEQUENCE [LARGE SCALE GENOMIC DNA]</scope>
    <source>
        <strain evidence="6 7">DSM 21776</strain>
    </source>
</reference>
<protein>
    <submittedName>
        <fullName evidence="6">Histidine kinase</fullName>
    </submittedName>
</protein>
<evidence type="ECO:0000256" key="2">
    <source>
        <dbReference type="ARBA" id="ARBA00022777"/>
    </source>
</evidence>
<dbReference type="InterPro" id="IPR036890">
    <property type="entry name" value="HATPase_C_sf"/>
</dbReference>
<name>A0A543PPV1_9MICO</name>
<dbReference type="OrthoDB" id="5241249at2"/>
<dbReference type="InterPro" id="IPR011712">
    <property type="entry name" value="Sig_transdc_His_kin_sub3_dim/P"/>
</dbReference>
<dbReference type="Pfam" id="PF07730">
    <property type="entry name" value="HisKA_3"/>
    <property type="match status" value="1"/>
</dbReference>
<keyword evidence="2 6" id="KW-0418">Kinase</keyword>
<evidence type="ECO:0000256" key="4">
    <source>
        <dbReference type="SAM" id="MobiDB-lite"/>
    </source>
</evidence>
<accession>A0A543PPV1</accession>
<keyword evidence="1" id="KW-0808">Transferase</keyword>
<feature type="region of interest" description="Disordered" evidence="4">
    <location>
        <begin position="524"/>
        <end position="551"/>
    </location>
</feature>
<dbReference type="PANTHER" id="PTHR24421:SF56">
    <property type="entry name" value="OXYGEN SENSOR HISTIDINE KINASE RESPONSE REGULATOR DOST"/>
    <property type="match status" value="1"/>
</dbReference>
<dbReference type="InterPro" id="IPR003018">
    <property type="entry name" value="GAF"/>
</dbReference>
<dbReference type="Gene3D" id="3.30.450.40">
    <property type="match status" value="1"/>
</dbReference>
<dbReference type="RefSeq" id="WP_141822955.1">
    <property type="nucleotide sequence ID" value="NZ_BAAAQC010000004.1"/>
</dbReference>
<gene>
    <name evidence="6" type="ORF">FHX52_2804</name>
</gene>
<organism evidence="6 7">
    <name type="scientific">Humibacillus xanthopallidus</name>
    <dbReference type="NCBI Taxonomy" id="412689"/>
    <lineage>
        <taxon>Bacteria</taxon>
        <taxon>Bacillati</taxon>
        <taxon>Actinomycetota</taxon>
        <taxon>Actinomycetes</taxon>
        <taxon>Micrococcales</taxon>
        <taxon>Intrasporangiaceae</taxon>
        <taxon>Humibacillus</taxon>
    </lineage>
</organism>
<dbReference type="AlphaFoldDB" id="A0A543PPV1"/>
<dbReference type="EMBL" id="VFQF01000002">
    <property type="protein sequence ID" value="TQN46098.1"/>
    <property type="molecule type" value="Genomic_DNA"/>
</dbReference>
<dbReference type="Gene3D" id="1.20.5.1930">
    <property type="match status" value="1"/>
</dbReference>
<proteinExistence type="predicted"/>
<evidence type="ECO:0000313" key="6">
    <source>
        <dbReference type="EMBL" id="TQN46098.1"/>
    </source>
</evidence>
<dbReference type="Gene3D" id="3.30.565.10">
    <property type="entry name" value="Histidine kinase-like ATPase, C-terminal domain"/>
    <property type="match status" value="1"/>
</dbReference>
<dbReference type="SUPFAM" id="SSF55874">
    <property type="entry name" value="ATPase domain of HSP90 chaperone/DNA topoisomerase II/histidine kinase"/>
    <property type="match status" value="1"/>
</dbReference>
<evidence type="ECO:0000256" key="1">
    <source>
        <dbReference type="ARBA" id="ARBA00022679"/>
    </source>
</evidence>
<dbReference type="InterPro" id="IPR029016">
    <property type="entry name" value="GAF-like_dom_sf"/>
</dbReference>
<evidence type="ECO:0000256" key="3">
    <source>
        <dbReference type="ARBA" id="ARBA00023012"/>
    </source>
</evidence>
<comment type="caution">
    <text evidence="6">The sequence shown here is derived from an EMBL/GenBank/DDBJ whole genome shotgun (WGS) entry which is preliminary data.</text>
</comment>
<sequence length="551" mass="58198">MEQPDLRSLLDAVVPFSADLDLTGVLHRITRAACELVGARYGALGVLGPDGRHLSGFFTFGLPEEERRRLGAPPTGRGVLGLLIRDPQPLRLHDLGEHSESTGFPEHHPVMHSFLGVPIRLRQHVFGNLYLTEKLDGSDFTEDDEALVVALAAAAAVAIDNARLYERSQTRQRWSVATSELAQSFLEADDEQASLELMVCQVLEASSAQAVAVVLPDAADRLEVRAVCTLEDSAGGGRDLRGSLLLGQSWTDALGARQPLLHVPGGASDARAVPAIEARRLLGLDESSPVAVVPLAAGPVAVGLLLSGWGPGEELVAEETMPDQVAFALQAGVALTAARSHLDRATIALLEDRERIARDMHDNVVQRLFATGLSLQSTTPLAQHPVVHARLNAAVAELDSAITEIRQAIFGLHAPQPPAALPSRIVQIAQSYAVSLGFAPQVTVEGAWADPLAPAVRADVEAVVREGLANVARHAHASAAWVQVSVGPAIDVQVVDDGVGIDGHQPRSGLVNLGARAEAAGGRLSLEPGEHGGTRLHWHVPSPASHDRSSG</sequence>
<dbReference type="SMART" id="SM00065">
    <property type="entry name" value="GAF"/>
    <property type="match status" value="1"/>
</dbReference>
<dbReference type="Pfam" id="PF13185">
    <property type="entry name" value="GAF_2"/>
    <property type="match status" value="1"/>
</dbReference>
<keyword evidence="3" id="KW-0902">Two-component regulatory system</keyword>
<evidence type="ECO:0000259" key="5">
    <source>
        <dbReference type="SMART" id="SM00065"/>
    </source>
</evidence>
<feature type="domain" description="GAF" evidence="5">
    <location>
        <begin position="21"/>
        <end position="169"/>
    </location>
</feature>
<dbReference type="InterPro" id="IPR050482">
    <property type="entry name" value="Sensor_HK_TwoCompSys"/>
</dbReference>
<dbReference type="PANTHER" id="PTHR24421">
    <property type="entry name" value="NITRATE/NITRITE SENSOR PROTEIN NARX-RELATED"/>
    <property type="match status" value="1"/>
</dbReference>
<evidence type="ECO:0000313" key="7">
    <source>
        <dbReference type="Proteomes" id="UP000320085"/>
    </source>
</evidence>